<protein>
    <submittedName>
        <fullName evidence="1">Erythromycin esterase family protein</fullName>
    </submittedName>
</protein>
<organism evidence="1 2">
    <name type="scientific">Priestia megaterium</name>
    <name type="common">Bacillus megaterium</name>
    <dbReference type="NCBI Taxonomy" id="1404"/>
    <lineage>
        <taxon>Bacteria</taxon>
        <taxon>Bacillati</taxon>
        <taxon>Bacillota</taxon>
        <taxon>Bacilli</taxon>
        <taxon>Bacillales</taxon>
        <taxon>Bacillaceae</taxon>
        <taxon>Priestia</taxon>
    </lineage>
</organism>
<dbReference type="Gene3D" id="3.40.1660.10">
    <property type="entry name" value="EreA-like (biosynthetic domain)"/>
    <property type="match status" value="1"/>
</dbReference>
<accession>A0A6H1P7F4</accession>
<dbReference type="Proteomes" id="UP000501868">
    <property type="component" value="Chromosome"/>
</dbReference>
<evidence type="ECO:0000313" key="1">
    <source>
        <dbReference type="EMBL" id="QIZ09473.1"/>
    </source>
</evidence>
<dbReference type="Pfam" id="PF05139">
    <property type="entry name" value="Erythro_esteras"/>
    <property type="match status" value="1"/>
</dbReference>
<dbReference type="Gene3D" id="1.20.1440.30">
    <property type="entry name" value="Biosynthetic Protein domain"/>
    <property type="match status" value="1"/>
</dbReference>
<dbReference type="SUPFAM" id="SSF159501">
    <property type="entry name" value="EreA/ChaN-like"/>
    <property type="match status" value="1"/>
</dbReference>
<dbReference type="EMBL" id="CP051128">
    <property type="protein sequence ID" value="QIZ09473.1"/>
    <property type="molecule type" value="Genomic_DNA"/>
</dbReference>
<reference evidence="1 2" key="1">
    <citation type="submission" date="2020-04" db="EMBL/GenBank/DDBJ databases">
        <title>Genome-Wide Identification of 5-Methylcytosine Sites in Bacterial Genomes By High-Throughput Sequencing of MspJI Restriction Fragments.</title>
        <authorList>
            <person name="Wu V."/>
        </authorList>
    </citation>
    <scope>NUCLEOTIDE SEQUENCE [LARGE SCALE GENOMIC DNA]</scope>
    <source>
        <strain evidence="1 2">S2</strain>
    </source>
</reference>
<dbReference type="AlphaFoldDB" id="A0A6H1P7F4"/>
<dbReference type="InterPro" id="IPR052036">
    <property type="entry name" value="Hydrolase/PRTase-associated"/>
</dbReference>
<name>A0A6H1P7F4_PRIMG</name>
<dbReference type="CDD" id="cd14728">
    <property type="entry name" value="Ere-like"/>
    <property type="match status" value="1"/>
</dbReference>
<dbReference type="InterPro" id="IPR014622">
    <property type="entry name" value="UCP036794_erythomycin"/>
</dbReference>
<dbReference type="InterPro" id="IPR007815">
    <property type="entry name" value="Emycin_Estase"/>
</dbReference>
<dbReference type="PIRSF" id="PIRSF036794">
    <property type="entry name" value="UCP_erythr_ester"/>
    <property type="match status" value="1"/>
</dbReference>
<dbReference type="Gene3D" id="3.30.1870.10">
    <property type="entry name" value="EreA-like, domain 2"/>
    <property type="match status" value="1"/>
</dbReference>
<evidence type="ECO:0000313" key="2">
    <source>
        <dbReference type="Proteomes" id="UP000501868"/>
    </source>
</evidence>
<gene>
    <name evidence="1" type="ORF">HFZ78_24675</name>
</gene>
<dbReference type="PANTHER" id="PTHR31299:SF0">
    <property type="entry name" value="ESTERASE, PUTATIVE (AFU_ORTHOLOGUE AFUA_1G05850)-RELATED"/>
    <property type="match status" value="1"/>
</dbReference>
<dbReference type="GO" id="GO:0046677">
    <property type="term" value="P:response to antibiotic"/>
    <property type="evidence" value="ECO:0007669"/>
    <property type="project" value="InterPro"/>
</dbReference>
<proteinExistence type="predicted"/>
<dbReference type="PANTHER" id="PTHR31299">
    <property type="entry name" value="ESTERASE, PUTATIVE (AFU_ORTHOLOGUE AFUA_1G05850)-RELATED"/>
    <property type="match status" value="1"/>
</dbReference>
<sequence length="417" mass="47977">MIKAINTYAKPFETIDDLDPLIAAIGDKRFVLLGESSHGTSEFYTLRAELTKRLIKEKGFSFIAVEGDWPSCQSINRYIKGFNQSSQGIRDVLEDFNRWPTWMWANQEIIGLIEWLKEYNHHNNRAQKVGFYGLDVYSLWESMDEIIHYLERTNSPSLKEAKKAFSCFEPFNRNHESYAVSAGYLSENCTKEALELLASIRKNKWKFDDDQENSLNMEVNAIVTANAEEYYRTMVTSDSKSWNVRDRHMVESLNSVRRFYGDDAKVIIWEHNTHVGDARATDMKDEGMVNVGQLIREENGAENVFIVGFGTYSGTVIASTEWGVDFQKTEVPPAQPGSWESLMHKTGAVNKYLIFTEQNRHEFTTTIGHRAIGVVYRPEYEQYGNYVPSKMGLRYNGFIFIDKTNALHPLVLENILV</sequence>
<reference evidence="1 2" key="2">
    <citation type="submission" date="2020-04" db="EMBL/GenBank/DDBJ databases">
        <authorList>
            <person name="Fomenkov A."/>
            <person name="Anton B.P."/>
            <person name="Roberts R.J."/>
        </authorList>
    </citation>
    <scope>NUCLEOTIDE SEQUENCE [LARGE SCALE GENOMIC DNA]</scope>
    <source>
        <strain evidence="1 2">S2</strain>
    </source>
</reference>